<dbReference type="InterPro" id="IPR036812">
    <property type="entry name" value="NAD(P)_OxRdtase_dom_sf"/>
</dbReference>
<organism evidence="7 8">
    <name type="scientific">Fusarium culmorum</name>
    <dbReference type="NCBI Taxonomy" id="5516"/>
    <lineage>
        <taxon>Eukaryota</taxon>
        <taxon>Fungi</taxon>
        <taxon>Dikarya</taxon>
        <taxon>Ascomycota</taxon>
        <taxon>Pezizomycotina</taxon>
        <taxon>Sordariomycetes</taxon>
        <taxon>Hypocreomycetidae</taxon>
        <taxon>Hypocreales</taxon>
        <taxon>Nectriaceae</taxon>
        <taxon>Fusarium</taxon>
    </lineage>
</organism>
<dbReference type="PANTHER" id="PTHR43827:SF13">
    <property type="entry name" value="ALDO_KETO REDUCTASE FAMILY PROTEIN"/>
    <property type="match status" value="1"/>
</dbReference>
<dbReference type="Pfam" id="PF00248">
    <property type="entry name" value="Aldo_ket_red"/>
    <property type="match status" value="1"/>
</dbReference>
<dbReference type="PIRSF" id="PIRSF000097">
    <property type="entry name" value="AKR"/>
    <property type="match status" value="1"/>
</dbReference>
<feature type="site" description="Lowers pKa of active site Tyr" evidence="5">
    <location>
        <position position="94"/>
    </location>
</feature>
<proteinExistence type="inferred from homology"/>
<dbReference type="InterPro" id="IPR023210">
    <property type="entry name" value="NADP_OxRdtase_dom"/>
</dbReference>
<dbReference type="Gene3D" id="3.20.20.100">
    <property type="entry name" value="NADP-dependent oxidoreductase domain"/>
    <property type="match status" value="1"/>
</dbReference>
<accession>A0A2T4H045</accession>
<evidence type="ECO:0000256" key="2">
    <source>
        <dbReference type="ARBA" id="ARBA00023002"/>
    </source>
</evidence>
<dbReference type="Proteomes" id="UP000241587">
    <property type="component" value="Unassembled WGS sequence"/>
</dbReference>
<gene>
    <name evidence="7" type="ORF">FCULG_00008054</name>
</gene>
<dbReference type="GO" id="GO:0016491">
    <property type="term" value="F:oxidoreductase activity"/>
    <property type="evidence" value="ECO:0007669"/>
    <property type="project" value="UniProtKB-KW"/>
</dbReference>
<feature type="active site" description="Proton donor" evidence="3">
    <location>
        <position position="69"/>
    </location>
</feature>
<dbReference type="OMA" id="RLIKMEH"/>
<keyword evidence="2" id="KW-0560">Oxidoreductase</keyword>
<evidence type="ECO:0000256" key="4">
    <source>
        <dbReference type="PIRSR" id="PIRSR000097-2"/>
    </source>
</evidence>
<dbReference type="AlphaFoldDB" id="A0A2T4H045"/>
<feature type="non-terminal residue" evidence="7">
    <location>
        <position position="1"/>
    </location>
</feature>
<dbReference type="EMBL" id="PVEM01000003">
    <property type="protein sequence ID" value="PTD09129.1"/>
    <property type="molecule type" value="Genomic_DNA"/>
</dbReference>
<comment type="similarity">
    <text evidence="1">Belongs to the aldo/keto reductase family.</text>
</comment>
<comment type="caution">
    <text evidence="7">The sequence shown here is derived from an EMBL/GenBank/DDBJ whole genome shotgun (WGS) entry which is preliminary data.</text>
</comment>
<reference evidence="7 8" key="1">
    <citation type="submission" date="2018-02" db="EMBL/GenBank/DDBJ databases">
        <title>Fusarium culmorum secondary metabolites in fungal-bacterial-plant interactions.</title>
        <authorList>
            <person name="Schmidt R."/>
        </authorList>
    </citation>
    <scope>NUCLEOTIDE SEQUENCE [LARGE SCALE GENOMIC DNA]</scope>
    <source>
        <strain evidence="7 8">PV</strain>
    </source>
</reference>
<evidence type="ECO:0000313" key="8">
    <source>
        <dbReference type="Proteomes" id="UP000241587"/>
    </source>
</evidence>
<sequence length="297" mass="33424">PHLSSPNCSTVSTMDTALTAASRLSLRNSTSSIPCIGFGSYKIRGETCAAAVLAALSAGYRHIDSAALYRNEVRVREAIEQSGVFREDLFLTTKVGSPRRKTEKTEAYEDIIEAVERIAGKDGYVDLLLMHVPGPSREHRHSLWEAMERAKREARARNIGVSNFRVRHLDEMKEYATEWPPSVNQIELHPWCQQKEVVKYCQDNEIIIEAYSPLATGARLEDPLVEGISTKHDKSHAQVLIRYSLQKCWVPLPKSSRPDRISENFNVFDFVLDEDDMETLDDLDKGSAGAIFRMNVG</sequence>
<dbReference type="CDD" id="cd19071">
    <property type="entry name" value="AKR_AKR1-5-like"/>
    <property type="match status" value="1"/>
</dbReference>
<dbReference type="SUPFAM" id="SSF51430">
    <property type="entry name" value="NAD(P)-linked oxidoreductase"/>
    <property type="match status" value="1"/>
</dbReference>
<feature type="binding site" evidence="4">
    <location>
        <position position="131"/>
    </location>
    <ligand>
        <name>substrate</name>
    </ligand>
</feature>
<dbReference type="PANTHER" id="PTHR43827">
    <property type="entry name" value="2,5-DIKETO-D-GLUCONIC ACID REDUCTASE"/>
    <property type="match status" value="1"/>
</dbReference>
<dbReference type="PROSITE" id="PS00062">
    <property type="entry name" value="ALDOKETO_REDUCTASE_2"/>
    <property type="match status" value="1"/>
</dbReference>
<dbReference type="PRINTS" id="PR00069">
    <property type="entry name" value="ALDKETRDTASE"/>
</dbReference>
<dbReference type="InterPro" id="IPR018170">
    <property type="entry name" value="Aldo/ket_reductase_CS"/>
</dbReference>
<evidence type="ECO:0000313" key="7">
    <source>
        <dbReference type="EMBL" id="PTD09129.1"/>
    </source>
</evidence>
<evidence type="ECO:0000256" key="5">
    <source>
        <dbReference type="PIRSR" id="PIRSR000097-3"/>
    </source>
</evidence>
<feature type="domain" description="NADP-dependent oxidoreductase" evidence="6">
    <location>
        <begin position="40"/>
        <end position="284"/>
    </location>
</feature>
<evidence type="ECO:0000256" key="3">
    <source>
        <dbReference type="PIRSR" id="PIRSR000097-1"/>
    </source>
</evidence>
<evidence type="ECO:0000259" key="6">
    <source>
        <dbReference type="Pfam" id="PF00248"/>
    </source>
</evidence>
<dbReference type="InterPro" id="IPR020471">
    <property type="entry name" value="AKR"/>
</dbReference>
<protein>
    <submittedName>
        <fullName evidence="7">Putative oxidoreductase C2F3.05c</fullName>
    </submittedName>
</protein>
<keyword evidence="8" id="KW-1185">Reference proteome</keyword>
<dbReference type="FunFam" id="3.20.20.100:FF:000015">
    <property type="entry name" value="Oxidoreductase, aldo/keto reductase family"/>
    <property type="match status" value="1"/>
</dbReference>
<evidence type="ECO:0000256" key="1">
    <source>
        <dbReference type="ARBA" id="ARBA00007905"/>
    </source>
</evidence>
<name>A0A2T4H045_FUSCU</name>
<dbReference type="OrthoDB" id="416253at2759"/>